<dbReference type="Pfam" id="PF01428">
    <property type="entry name" value="zf-AN1"/>
    <property type="match status" value="1"/>
</dbReference>
<keyword evidence="4" id="KW-0862">Zinc</keyword>
<evidence type="ECO:0000313" key="8">
    <source>
        <dbReference type="EMBL" id="KAG5624349.1"/>
    </source>
</evidence>
<dbReference type="InterPro" id="IPR035896">
    <property type="entry name" value="AN1-like_Znf"/>
</dbReference>
<evidence type="ECO:0000313" key="9">
    <source>
        <dbReference type="Proteomes" id="UP000824120"/>
    </source>
</evidence>
<keyword evidence="9" id="KW-1185">Reference proteome</keyword>
<sequence>MEGGTEAYPDLGRHCQLSDCHQLDFLPFTCHACQKVFCVEHRSCKSHECPKSDFNSRKVLVCEICSMSIETTGYQVEDHKAILRKHEESGDCDPKKKKKPTCPVKRCKGILTFSNTSTCKTCRIQVKEANNKFLTALLARNGKDCGNRSRASSSTPANPSVKAC</sequence>
<evidence type="ECO:0000256" key="1">
    <source>
        <dbReference type="ARBA" id="ARBA00003732"/>
    </source>
</evidence>
<evidence type="ECO:0000256" key="2">
    <source>
        <dbReference type="ARBA" id="ARBA00022723"/>
    </source>
</evidence>
<name>A0A9J6AI89_SOLCO</name>
<dbReference type="PANTHER" id="PTHR14677">
    <property type="entry name" value="ARSENITE INDUCUBLE RNA ASSOCIATED PROTEIN AIP-1-RELATED"/>
    <property type="match status" value="1"/>
</dbReference>
<keyword evidence="2" id="KW-0479">Metal-binding</keyword>
<dbReference type="GO" id="GO:0008270">
    <property type="term" value="F:zinc ion binding"/>
    <property type="evidence" value="ECO:0007669"/>
    <property type="project" value="UniProtKB-KW"/>
</dbReference>
<dbReference type="PROSITE" id="PS51039">
    <property type="entry name" value="ZF_AN1"/>
    <property type="match status" value="1"/>
</dbReference>
<dbReference type="PANTHER" id="PTHR14677:SF20">
    <property type="entry name" value="ZINC FINGER AN1-TYPE CONTAINING 2A-RELATED"/>
    <property type="match status" value="1"/>
</dbReference>
<evidence type="ECO:0000256" key="3">
    <source>
        <dbReference type="ARBA" id="ARBA00022771"/>
    </source>
</evidence>
<proteinExistence type="predicted"/>
<protein>
    <recommendedName>
        <fullName evidence="7">AN1-type domain-containing protein</fullName>
    </recommendedName>
</protein>
<dbReference type="EMBL" id="JACXVP010000002">
    <property type="protein sequence ID" value="KAG5624349.1"/>
    <property type="molecule type" value="Genomic_DNA"/>
</dbReference>
<evidence type="ECO:0000259" key="7">
    <source>
        <dbReference type="PROSITE" id="PS51039"/>
    </source>
</evidence>
<gene>
    <name evidence="8" type="ORF">H5410_009567</name>
</gene>
<organism evidence="8 9">
    <name type="scientific">Solanum commersonii</name>
    <name type="common">Commerson's wild potato</name>
    <name type="synonym">Commerson's nightshade</name>
    <dbReference type="NCBI Taxonomy" id="4109"/>
    <lineage>
        <taxon>Eukaryota</taxon>
        <taxon>Viridiplantae</taxon>
        <taxon>Streptophyta</taxon>
        <taxon>Embryophyta</taxon>
        <taxon>Tracheophyta</taxon>
        <taxon>Spermatophyta</taxon>
        <taxon>Magnoliopsida</taxon>
        <taxon>eudicotyledons</taxon>
        <taxon>Gunneridae</taxon>
        <taxon>Pentapetalae</taxon>
        <taxon>asterids</taxon>
        <taxon>lamiids</taxon>
        <taxon>Solanales</taxon>
        <taxon>Solanaceae</taxon>
        <taxon>Solanoideae</taxon>
        <taxon>Solaneae</taxon>
        <taxon>Solanum</taxon>
    </lineage>
</organism>
<keyword evidence="3 5" id="KW-0863">Zinc-finger</keyword>
<comment type="caution">
    <text evidence="8">The sequence shown here is derived from an EMBL/GenBank/DDBJ whole genome shotgun (WGS) entry which is preliminary data.</text>
</comment>
<dbReference type="InterPro" id="IPR000058">
    <property type="entry name" value="Znf_AN1"/>
</dbReference>
<dbReference type="Gene3D" id="4.10.1110.10">
    <property type="entry name" value="AN1-like Zinc finger"/>
    <property type="match status" value="1"/>
</dbReference>
<reference evidence="8 9" key="1">
    <citation type="submission" date="2020-09" db="EMBL/GenBank/DDBJ databases">
        <title>De no assembly of potato wild relative species, Solanum commersonii.</title>
        <authorList>
            <person name="Cho K."/>
        </authorList>
    </citation>
    <scope>NUCLEOTIDE SEQUENCE [LARGE SCALE GENOMIC DNA]</scope>
    <source>
        <strain evidence="8">LZ3.2</strain>
        <tissue evidence="8">Leaf</tissue>
    </source>
</reference>
<dbReference type="SUPFAM" id="SSF118310">
    <property type="entry name" value="AN1-like Zinc finger"/>
    <property type="match status" value="1"/>
</dbReference>
<dbReference type="Proteomes" id="UP000824120">
    <property type="component" value="Chromosome 2"/>
</dbReference>
<dbReference type="AlphaFoldDB" id="A0A9J6AI89"/>
<dbReference type="GO" id="GO:0005737">
    <property type="term" value="C:cytoplasm"/>
    <property type="evidence" value="ECO:0007669"/>
    <property type="project" value="TreeGrafter"/>
</dbReference>
<dbReference type="OrthoDB" id="431929at2759"/>
<feature type="region of interest" description="Disordered" evidence="6">
    <location>
        <begin position="144"/>
        <end position="164"/>
    </location>
</feature>
<feature type="compositionally biased region" description="Polar residues" evidence="6">
    <location>
        <begin position="149"/>
        <end position="158"/>
    </location>
</feature>
<comment type="function">
    <text evidence="1">May be involved in environmental stress response.</text>
</comment>
<feature type="domain" description="AN1-type" evidence="7">
    <location>
        <begin position="9"/>
        <end position="57"/>
    </location>
</feature>
<evidence type="ECO:0000256" key="5">
    <source>
        <dbReference type="PROSITE-ProRule" id="PRU00449"/>
    </source>
</evidence>
<accession>A0A9J6AI89</accession>
<evidence type="ECO:0000256" key="6">
    <source>
        <dbReference type="SAM" id="MobiDB-lite"/>
    </source>
</evidence>
<evidence type="ECO:0000256" key="4">
    <source>
        <dbReference type="ARBA" id="ARBA00022833"/>
    </source>
</evidence>